<evidence type="ECO:0000313" key="3">
    <source>
        <dbReference type="Proteomes" id="UP000604825"/>
    </source>
</evidence>
<feature type="chain" id="PRO_5032684780" evidence="1">
    <location>
        <begin position="21"/>
        <end position="66"/>
    </location>
</feature>
<evidence type="ECO:0000256" key="1">
    <source>
        <dbReference type="SAM" id="SignalP"/>
    </source>
</evidence>
<name>A0A811RIW9_9POAL</name>
<dbReference type="OrthoDB" id="10537977at2759"/>
<feature type="signal peptide" evidence="1">
    <location>
        <begin position="1"/>
        <end position="20"/>
    </location>
</feature>
<keyword evidence="1" id="KW-0732">Signal</keyword>
<comment type="caution">
    <text evidence="2">The sequence shown here is derived from an EMBL/GenBank/DDBJ whole genome shotgun (WGS) entry which is preliminary data.</text>
</comment>
<evidence type="ECO:0000313" key="2">
    <source>
        <dbReference type="EMBL" id="CAD6269902.1"/>
    </source>
</evidence>
<sequence>MASLLLNLLLLPVALPAAAAVRPMREDLRDPQPQPHQLLGIYPPLKGHLPPREDLVRTSFIDPRNV</sequence>
<accession>A0A811RIW9</accession>
<dbReference type="AlphaFoldDB" id="A0A811RIW9"/>
<organism evidence="2 3">
    <name type="scientific">Miscanthus lutarioriparius</name>
    <dbReference type="NCBI Taxonomy" id="422564"/>
    <lineage>
        <taxon>Eukaryota</taxon>
        <taxon>Viridiplantae</taxon>
        <taxon>Streptophyta</taxon>
        <taxon>Embryophyta</taxon>
        <taxon>Tracheophyta</taxon>
        <taxon>Spermatophyta</taxon>
        <taxon>Magnoliopsida</taxon>
        <taxon>Liliopsida</taxon>
        <taxon>Poales</taxon>
        <taxon>Poaceae</taxon>
        <taxon>PACMAD clade</taxon>
        <taxon>Panicoideae</taxon>
        <taxon>Andropogonodae</taxon>
        <taxon>Andropogoneae</taxon>
        <taxon>Saccharinae</taxon>
        <taxon>Miscanthus</taxon>
    </lineage>
</organism>
<dbReference type="Proteomes" id="UP000604825">
    <property type="component" value="Unassembled WGS sequence"/>
</dbReference>
<dbReference type="EMBL" id="CAJGYO010000015">
    <property type="protein sequence ID" value="CAD6269902.1"/>
    <property type="molecule type" value="Genomic_DNA"/>
</dbReference>
<gene>
    <name evidence="2" type="ORF">NCGR_LOCUS53199</name>
</gene>
<reference evidence="2" key="1">
    <citation type="submission" date="2020-10" db="EMBL/GenBank/DDBJ databases">
        <authorList>
            <person name="Han B."/>
            <person name="Lu T."/>
            <person name="Zhao Q."/>
            <person name="Huang X."/>
            <person name="Zhao Y."/>
        </authorList>
    </citation>
    <scope>NUCLEOTIDE SEQUENCE</scope>
</reference>
<proteinExistence type="predicted"/>
<protein>
    <submittedName>
        <fullName evidence="2">Uncharacterized protein</fullName>
    </submittedName>
</protein>
<keyword evidence="3" id="KW-1185">Reference proteome</keyword>